<evidence type="ECO:0000313" key="2">
    <source>
        <dbReference type="EMBL" id="RIV84842.1"/>
    </source>
</evidence>
<dbReference type="AlphaFoldDB" id="A0A3A1P2Z2"/>
<feature type="domain" description="RES" evidence="1">
    <location>
        <begin position="77"/>
        <end position="204"/>
    </location>
</feature>
<comment type="caution">
    <text evidence="2">The sequence shown here is derived from an EMBL/GenBank/DDBJ whole genome shotgun (WGS) entry which is preliminary data.</text>
</comment>
<evidence type="ECO:0000259" key="1">
    <source>
        <dbReference type="SMART" id="SM00953"/>
    </source>
</evidence>
<dbReference type="EMBL" id="QXFM01000102">
    <property type="protein sequence ID" value="RIV84842.1"/>
    <property type="molecule type" value="Genomic_DNA"/>
</dbReference>
<protein>
    <submittedName>
        <fullName evidence="2">RES domain-containing protein</fullName>
    </submittedName>
</protein>
<name>A0A3A1P2Z2_9SPHN</name>
<reference evidence="2 3" key="1">
    <citation type="submission" date="2018-08" db="EMBL/GenBank/DDBJ databases">
        <title>Erythrobacter zhengii sp.nov., a bacterium isolated from deep-sea sediment.</title>
        <authorList>
            <person name="Fang C."/>
            <person name="Wu Y.-H."/>
            <person name="Sun C."/>
            <person name="Wang H."/>
            <person name="Cheng H."/>
            <person name="Meng F.-X."/>
            <person name="Wang C.-S."/>
            <person name="Xu X.-W."/>
        </authorList>
    </citation>
    <scope>NUCLEOTIDE SEQUENCE [LARGE SCALE GENOMIC DNA]</scope>
    <source>
        <strain evidence="2 3">CCTCC AB 2015396</strain>
    </source>
</reference>
<dbReference type="OrthoDB" id="9795903at2"/>
<organism evidence="2 3">
    <name type="scientific">Aurantiacibacter xanthus</name>
    <dbReference type="NCBI Taxonomy" id="1784712"/>
    <lineage>
        <taxon>Bacteria</taxon>
        <taxon>Pseudomonadati</taxon>
        <taxon>Pseudomonadota</taxon>
        <taxon>Alphaproteobacteria</taxon>
        <taxon>Sphingomonadales</taxon>
        <taxon>Erythrobacteraceae</taxon>
        <taxon>Aurantiacibacter</taxon>
    </lineage>
</organism>
<proteinExistence type="predicted"/>
<dbReference type="InterPro" id="IPR014914">
    <property type="entry name" value="RES_dom"/>
</dbReference>
<dbReference type="Proteomes" id="UP000265366">
    <property type="component" value="Unassembled WGS sequence"/>
</dbReference>
<evidence type="ECO:0000313" key="3">
    <source>
        <dbReference type="Proteomes" id="UP000265366"/>
    </source>
</evidence>
<gene>
    <name evidence="2" type="ORF">D2V17_11235</name>
</gene>
<dbReference type="SMART" id="SM00953">
    <property type="entry name" value="RES"/>
    <property type="match status" value="1"/>
</dbReference>
<sequence length="227" mass="25404">MDIPVAAVRWHPCYRIVPSRFPPIALFEAVADPADLDAVFQIEAMTNDRLREEAGDLALVPIEDRVSGPGTSPIMAAFTHLNPLGDRFTDGSYGVFYASLALETAIAETAWHRTRFLMATEEPAQELDMRVYAVDLTADIHDIRAMRESHPDLYDPANYAMSQALARDLRGAGSDGILYGSVRDESGECVAVFRPRLLSNCRQERHLCYVWDGRVISTVYEKRNLEV</sequence>
<dbReference type="Pfam" id="PF08808">
    <property type="entry name" value="RES"/>
    <property type="match status" value="1"/>
</dbReference>
<keyword evidence="3" id="KW-1185">Reference proteome</keyword>
<accession>A0A3A1P2Z2</accession>
<dbReference type="RefSeq" id="WP_022684048.1">
    <property type="nucleotide sequence ID" value="NZ_QXFM01000102.1"/>
</dbReference>